<gene>
    <name evidence="1" type="ORF">ACFO3O_01130</name>
</gene>
<protein>
    <submittedName>
        <fullName evidence="1">Uncharacterized protein</fullName>
    </submittedName>
</protein>
<organism evidence="1 2">
    <name type="scientific">Dokdonia ponticola</name>
    <dbReference type="NCBI Taxonomy" id="2041041"/>
    <lineage>
        <taxon>Bacteria</taxon>
        <taxon>Pseudomonadati</taxon>
        <taxon>Bacteroidota</taxon>
        <taxon>Flavobacteriia</taxon>
        <taxon>Flavobacteriales</taxon>
        <taxon>Flavobacteriaceae</taxon>
        <taxon>Dokdonia</taxon>
    </lineage>
</organism>
<dbReference type="EMBL" id="JBHSFV010000001">
    <property type="protein sequence ID" value="MFC4632492.1"/>
    <property type="molecule type" value="Genomic_DNA"/>
</dbReference>
<comment type="caution">
    <text evidence="1">The sequence shown here is derived from an EMBL/GenBank/DDBJ whole genome shotgun (WGS) entry which is preliminary data.</text>
</comment>
<evidence type="ECO:0000313" key="2">
    <source>
        <dbReference type="Proteomes" id="UP001596043"/>
    </source>
</evidence>
<keyword evidence="2" id="KW-1185">Reference proteome</keyword>
<evidence type="ECO:0000313" key="1">
    <source>
        <dbReference type="EMBL" id="MFC4632492.1"/>
    </source>
</evidence>
<reference evidence="2" key="1">
    <citation type="journal article" date="2019" name="Int. J. Syst. Evol. Microbiol.">
        <title>The Global Catalogue of Microorganisms (GCM) 10K type strain sequencing project: providing services to taxonomists for standard genome sequencing and annotation.</title>
        <authorList>
            <consortium name="The Broad Institute Genomics Platform"/>
            <consortium name="The Broad Institute Genome Sequencing Center for Infectious Disease"/>
            <person name="Wu L."/>
            <person name="Ma J."/>
        </authorList>
    </citation>
    <scope>NUCLEOTIDE SEQUENCE [LARGE SCALE GENOMIC DNA]</scope>
    <source>
        <strain evidence="2">YJ-61-S</strain>
    </source>
</reference>
<dbReference type="Proteomes" id="UP001596043">
    <property type="component" value="Unassembled WGS sequence"/>
</dbReference>
<sequence>MIPNFVKIVECFNITGVGLLTELQHNINGIPPNTEIIDLNTDETWIIKKRVHHGILILDKSEKYFECETDSMHIDSVFKTLTERKIAVDKELNKRKNGVYMYLIKPEKKKQKLKPEIGTELKIKKTTPQQGV</sequence>
<proteinExistence type="predicted"/>
<name>A0ABV9HQQ2_9FLAO</name>
<dbReference type="RefSeq" id="WP_379976691.1">
    <property type="nucleotide sequence ID" value="NZ_JBHSFV010000001.1"/>
</dbReference>
<accession>A0ABV9HQQ2</accession>